<organism evidence="1">
    <name type="scientific">Octopus bimaculoides</name>
    <name type="common">California two-spotted octopus</name>
    <dbReference type="NCBI Taxonomy" id="37653"/>
    <lineage>
        <taxon>Eukaryota</taxon>
        <taxon>Metazoa</taxon>
        <taxon>Spiralia</taxon>
        <taxon>Lophotrochozoa</taxon>
        <taxon>Mollusca</taxon>
        <taxon>Cephalopoda</taxon>
        <taxon>Coleoidea</taxon>
        <taxon>Octopodiformes</taxon>
        <taxon>Octopoda</taxon>
        <taxon>Incirrata</taxon>
        <taxon>Octopodidae</taxon>
        <taxon>Octopus</taxon>
    </lineage>
</organism>
<accession>A0A0L8HAT8</accession>
<gene>
    <name evidence="1" type="ORF">OCBIM_22019571mg</name>
</gene>
<dbReference type="STRING" id="37653.A0A0L8HAT8"/>
<dbReference type="PANTHER" id="PTHR46601">
    <property type="entry name" value="ULP_PROTEASE DOMAIN-CONTAINING PROTEIN"/>
    <property type="match status" value="1"/>
</dbReference>
<sequence length="112" mass="13182">MHHFVAKAQSSFFSHQKDNLTPHQAIVLLDFVENYSFIVRDKVQGFHWNNAKATIHPFVIYYKTKLPFMKKLLYFNDGSAGQYKNYKNLTNLSRYENNHGLEAEWDGEMFGC</sequence>
<proteinExistence type="predicted"/>
<dbReference type="AlphaFoldDB" id="A0A0L8HAT8"/>
<dbReference type="PANTHER" id="PTHR46601:SF1">
    <property type="entry name" value="ADF-H DOMAIN-CONTAINING PROTEIN"/>
    <property type="match status" value="1"/>
</dbReference>
<dbReference type="EMBL" id="KQ418785">
    <property type="protein sequence ID" value="KOF85900.1"/>
    <property type="molecule type" value="Genomic_DNA"/>
</dbReference>
<name>A0A0L8HAT8_OCTBM</name>
<protein>
    <submittedName>
        <fullName evidence="1">Uncharacterized protein</fullName>
    </submittedName>
</protein>
<reference evidence="1" key="1">
    <citation type="submission" date="2015-07" db="EMBL/GenBank/DDBJ databases">
        <title>MeaNS - Measles Nucleotide Surveillance Program.</title>
        <authorList>
            <person name="Tran T."/>
            <person name="Druce J."/>
        </authorList>
    </citation>
    <scope>NUCLEOTIDE SEQUENCE</scope>
    <source>
        <strain evidence="1">UCB-OBI-ISO-001</strain>
        <tissue evidence="1">Gonad</tissue>
    </source>
</reference>
<evidence type="ECO:0000313" key="1">
    <source>
        <dbReference type="EMBL" id="KOF85900.1"/>
    </source>
</evidence>